<dbReference type="WBParaSite" id="PSU_v2.g2885.t1">
    <property type="protein sequence ID" value="PSU_v2.g2885.t1"/>
    <property type="gene ID" value="PSU_v2.g2885"/>
</dbReference>
<accession>A0A914YT94</accession>
<evidence type="ECO:0000313" key="2">
    <source>
        <dbReference type="Proteomes" id="UP000887577"/>
    </source>
</evidence>
<proteinExistence type="predicted"/>
<evidence type="ECO:0000313" key="3">
    <source>
        <dbReference type="WBParaSite" id="PSU_v2.g2885.t1"/>
    </source>
</evidence>
<sequence length="210" mass="24689">MQLLRIASVLFFLHICYHPRLYVSSAPIKDSFNSDISDNAEEEIQTHSNDEHDNAVTKIFNSTTFANITNSLLRSDSYNTTNAFDLSTKRSMPYVIWISMKSWEKYHTFLRETCRTIKEETPKFGGQDVLENGYFKWEENEFHRELRVLLFPETSNTLKPLVDNGMIDKLDKRFLQKPLESFCYRKEAKHTKEEAIADEKAKFEDIVLNR</sequence>
<protein>
    <submittedName>
        <fullName evidence="3">Uncharacterized protein</fullName>
    </submittedName>
</protein>
<dbReference type="AlphaFoldDB" id="A0A914YT94"/>
<feature type="chain" id="PRO_5037746892" evidence="1">
    <location>
        <begin position="26"/>
        <end position="210"/>
    </location>
</feature>
<feature type="signal peptide" evidence="1">
    <location>
        <begin position="1"/>
        <end position="25"/>
    </location>
</feature>
<keyword evidence="2" id="KW-1185">Reference proteome</keyword>
<reference evidence="3" key="1">
    <citation type="submission" date="2022-11" db="UniProtKB">
        <authorList>
            <consortium name="WormBaseParasite"/>
        </authorList>
    </citation>
    <scope>IDENTIFICATION</scope>
</reference>
<dbReference type="Proteomes" id="UP000887577">
    <property type="component" value="Unplaced"/>
</dbReference>
<evidence type="ECO:0000256" key="1">
    <source>
        <dbReference type="SAM" id="SignalP"/>
    </source>
</evidence>
<organism evidence="2 3">
    <name type="scientific">Panagrolaimus superbus</name>
    <dbReference type="NCBI Taxonomy" id="310955"/>
    <lineage>
        <taxon>Eukaryota</taxon>
        <taxon>Metazoa</taxon>
        <taxon>Ecdysozoa</taxon>
        <taxon>Nematoda</taxon>
        <taxon>Chromadorea</taxon>
        <taxon>Rhabditida</taxon>
        <taxon>Tylenchina</taxon>
        <taxon>Panagrolaimomorpha</taxon>
        <taxon>Panagrolaimoidea</taxon>
        <taxon>Panagrolaimidae</taxon>
        <taxon>Panagrolaimus</taxon>
    </lineage>
</organism>
<keyword evidence="1" id="KW-0732">Signal</keyword>
<name>A0A914YT94_9BILA</name>